<reference evidence="1" key="2">
    <citation type="journal article" date="2015" name="Fish Shellfish Immunol.">
        <title>Early steps in the European eel (Anguilla anguilla)-Vibrio vulnificus interaction in the gills: Role of the RtxA13 toxin.</title>
        <authorList>
            <person name="Callol A."/>
            <person name="Pajuelo D."/>
            <person name="Ebbesson L."/>
            <person name="Teles M."/>
            <person name="MacKenzie S."/>
            <person name="Amaro C."/>
        </authorList>
    </citation>
    <scope>NUCLEOTIDE SEQUENCE</scope>
</reference>
<accession>A0A0E9QSJ7</accession>
<proteinExistence type="predicted"/>
<organism evidence="1">
    <name type="scientific">Anguilla anguilla</name>
    <name type="common">European freshwater eel</name>
    <name type="synonym">Muraena anguilla</name>
    <dbReference type="NCBI Taxonomy" id="7936"/>
    <lineage>
        <taxon>Eukaryota</taxon>
        <taxon>Metazoa</taxon>
        <taxon>Chordata</taxon>
        <taxon>Craniata</taxon>
        <taxon>Vertebrata</taxon>
        <taxon>Euteleostomi</taxon>
        <taxon>Actinopterygii</taxon>
        <taxon>Neopterygii</taxon>
        <taxon>Teleostei</taxon>
        <taxon>Anguilliformes</taxon>
        <taxon>Anguillidae</taxon>
        <taxon>Anguilla</taxon>
    </lineage>
</organism>
<dbReference type="EMBL" id="GBXM01088646">
    <property type="protein sequence ID" value="JAH19931.1"/>
    <property type="molecule type" value="Transcribed_RNA"/>
</dbReference>
<protein>
    <submittedName>
        <fullName evidence="1">Uncharacterized protein</fullName>
    </submittedName>
</protein>
<sequence length="37" mass="4325">MHAFVFHISNKSVNLIAVSHILSVFYLQQKELHEQLC</sequence>
<evidence type="ECO:0000313" key="1">
    <source>
        <dbReference type="EMBL" id="JAH19931.1"/>
    </source>
</evidence>
<dbReference type="AlphaFoldDB" id="A0A0E9QSJ7"/>
<reference evidence="1" key="1">
    <citation type="submission" date="2014-11" db="EMBL/GenBank/DDBJ databases">
        <authorList>
            <person name="Amaro Gonzalez C."/>
        </authorList>
    </citation>
    <scope>NUCLEOTIDE SEQUENCE</scope>
</reference>
<name>A0A0E9QSJ7_ANGAN</name>